<dbReference type="SUPFAM" id="SSF55874">
    <property type="entry name" value="ATPase domain of HSP90 chaperone/DNA topoisomerase II/histidine kinase"/>
    <property type="match status" value="1"/>
</dbReference>
<dbReference type="Pfam" id="PF13589">
    <property type="entry name" value="HATPase_c_3"/>
    <property type="match status" value="1"/>
</dbReference>
<feature type="binding site" evidence="5">
    <location>
        <begin position="85"/>
        <end position="90"/>
    </location>
    <ligand>
        <name>ATP</name>
        <dbReference type="ChEBI" id="CHEBI:30616"/>
    </ligand>
</feature>
<dbReference type="InterPro" id="IPR001404">
    <property type="entry name" value="Hsp90_fam"/>
</dbReference>
<dbReference type="InterPro" id="IPR020575">
    <property type="entry name" value="Hsp90_N"/>
</dbReference>
<dbReference type="AlphaFoldDB" id="A0A9D2LJG4"/>
<reference evidence="6" key="2">
    <citation type="submission" date="2021-04" db="EMBL/GenBank/DDBJ databases">
        <authorList>
            <person name="Gilroy R."/>
        </authorList>
    </citation>
    <scope>NUCLEOTIDE SEQUENCE</scope>
    <source>
        <strain evidence="6">ChiBcec18-1249</strain>
    </source>
</reference>
<dbReference type="NCBIfam" id="NF003555">
    <property type="entry name" value="PRK05218.1"/>
    <property type="match status" value="1"/>
</dbReference>
<name>A0A9D2LJG4_9FIRM</name>
<dbReference type="GO" id="GO:0005524">
    <property type="term" value="F:ATP binding"/>
    <property type="evidence" value="ECO:0007669"/>
    <property type="project" value="UniProtKB-KW"/>
</dbReference>
<sequence>SNASDACDKLCYQALTDDSVGMSRKDFKIEIKADKEHRTLTVSDNGIGMDKEDLENNLGVIASSGSYRFKQEVGDDAKDTDVIGQFGVGFYSAFMVADHITVVTKKYGADTAWMWQSSGADGYTITECERDAVGTDIIMHIKPDADDEKYSEFLESWRLQELVRKYSDYIRFPIRMEVSKTRRKEGSPDDKPEYETYTEVETLNSMVPIWQRRKSNVKPEEYNKFYRDKFHDYTDPQRVIVVSAEGAVTYKALLFIPGATPFDYYTKEYEKGLQLYSNGVLIMDKCADLLPEHFRFVRGVVDSPDLSLNISRELLQHDRQLKVIAANLEKKIKSELAKMLKDDREGYEKFWKNFGRQIKYGVVGEYGAHKDLLQDLLLFYSSTEKKPITLAEYVSRMKEDQKYIYYAAGESLEKIDRLPQTEGLRESGTEILYFTEEVDEFVAQILHTYQDKEFRSVLDQEIEEGAEKKAEEAADAHKAAFDFVKEALGDQVKEVKASARLKSHPVCLTAGEGLSFEMEKYFQAVQPDSAIHAERILELNVDHPAFQALEAAVTADPEKAKKYATLLYDQALLIAGLPLDDPSGYTDLVCELMK</sequence>
<evidence type="ECO:0000313" key="7">
    <source>
        <dbReference type="Proteomes" id="UP000823824"/>
    </source>
</evidence>
<dbReference type="CDD" id="cd16927">
    <property type="entry name" value="HATPase_Hsp90-like"/>
    <property type="match status" value="1"/>
</dbReference>
<feature type="binding site" evidence="5">
    <location>
        <position position="57"/>
    </location>
    <ligand>
        <name>ATP</name>
        <dbReference type="ChEBI" id="CHEBI:30616"/>
    </ligand>
</feature>
<dbReference type="Gene3D" id="3.30.230.80">
    <property type="match status" value="1"/>
</dbReference>
<dbReference type="GO" id="GO:0051082">
    <property type="term" value="F:unfolded protein binding"/>
    <property type="evidence" value="ECO:0007669"/>
    <property type="project" value="InterPro"/>
</dbReference>
<dbReference type="Gene3D" id="3.40.50.11260">
    <property type="match status" value="1"/>
</dbReference>
<dbReference type="SUPFAM" id="SSF54211">
    <property type="entry name" value="Ribosomal protein S5 domain 2-like"/>
    <property type="match status" value="1"/>
</dbReference>
<gene>
    <name evidence="6" type="primary">htpG</name>
    <name evidence="6" type="ORF">H9787_09110</name>
</gene>
<dbReference type="GO" id="GO:0140662">
    <property type="term" value="F:ATP-dependent protein folding chaperone"/>
    <property type="evidence" value="ECO:0007669"/>
    <property type="project" value="InterPro"/>
</dbReference>
<comment type="caution">
    <text evidence="6">The sequence shown here is derived from an EMBL/GenBank/DDBJ whole genome shotgun (WGS) entry which is preliminary data.</text>
</comment>
<feature type="binding site" evidence="5">
    <location>
        <position position="312"/>
    </location>
    <ligand>
        <name>ATP</name>
        <dbReference type="ChEBI" id="CHEBI:30616"/>
    </ligand>
</feature>
<reference evidence="6" key="1">
    <citation type="journal article" date="2021" name="PeerJ">
        <title>Extensive microbial diversity within the chicken gut microbiome revealed by metagenomics and culture.</title>
        <authorList>
            <person name="Gilroy R."/>
            <person name="Ravi A."/>
            <person name="Getino M."/>
            <person name="Pursley I."/>
            <person name="Horton D.L."/>
            <person name="Alikhan N.F."/>
            <person name="Baker D."/>
            <person name="Gharbi K."/>
            <person name="Hall N."/>
            <person name="Watson M."/>
            <person name="Adriaenssens E.M."/>
            <person name="Foster-Nyarko E."/>
            <person name="Jarju S."/>
            <person name="Secka A."/>
            <person name="Antonio M."/>
            <person name="Oren A."/>
            <person name="Chaudhuri R.R."/>
            <person name="La Ragione R."/>
            <person name="Hildebrand F."/>
            <person name="Pallen M.J."/>
        </authorList>
    </citation>
    <scope>NUCLEOTIDE SEQUENCE</scope>
    <source>
        <strain evidence="6">ChiBcec18-1249</strain>
    </source>
</reference>
<evidence type="ECO:0000256" key="3">
    <source>
        <dbReference type="ARBA" id="ARBA00022840"/>
    </source>
</evidence>
<dbReference type="HAMAP" id="MF_00505">
    <property type="entry name" value="HSP90"/>
    <property type="match status" value="1"/>
</dbReference>
<dbReference type="InterPro" id="IPR020568">
    <property type="entry name" value="Ribosomal_Su5_D2-typ_SF"/>
</dbReference>
<evidence type="ECO:0000256" key="2">
    <source>
        <dbReference type="ARBA" id="ARBA00022741"/>
    </source>
</evidence>
<dbReference type="Gene3D" id="1.20.120.790">
    <property type="entry name" value="Heat shock protein 90, C-terminal domain"/>
    <property type="match status" value="1"/>
</dbReference>
<dbReference type="PANTHER" id="PTHR11528">
    <property type="entry name" value="HEAT SHOCK PROTEIN 90 FAMILY MEMBER"/>
    <property type="match status" value="1"/>
</dbReference>
<dbReference type="PRINTS" id="PR00775">
    <property type="entry name" value="HEATSHOCK90"/>
</dbReference>
<feature type="binding site" evidence="5">
    <location>
        <position position="49"/>
    </location>
    <ligand>
        <name>ATP</name>
        <dbReference type="ChEBI" id="CHEBI:30616"/>
    </ligand>
</feature>
<feature type="binding site" evidence="5">
    <location>
        <position position="2"/>
    </location>
    <ligand>
        <name>ATP</name>
        <dbReference type="ChEBI" id="CHEBI:30616"/>
    </ligand>
</feature>
<feature type="binding site" evidence="5">
    <location>
        <position position="44"/>
    </location>
    <ligand>
        <name>ATP</name>
        <dbReference type="ChEBI" id="CHEBI:30616"/>
    </ligand>
</feature>
<evidence type="ECO:0000256" key="4">
    <source>
        <dbReference type="ARBA" id="ARBA00023186"/>
    </source>
</evidence>
<dbReference type="GO" id="GO:0016887">
    <property type="term" value="F:ATP hydrolysis activity"/>
    <property type="evidence" value="ECO:0007669"/>
    <property type="project" value="InterPro"/>
</dbReference>
<dbReference type="Pfam" id="PF00183">
    <property type="entry name" value="HSP90"/>
    <property type="match status" value="1"/>
</dbReference>
<feature type="non-terminal residue" evidence="6">
    <location>
        <position position="1"/>
    </location>
</feature>
<dbReference type="PIRSF" id="PIRSF002583">
    <property type="entry name" value="Hsp90"/>
    <property type="match status" value="1"/>
</dbReference>
<dbReference type="SUPFAM" id="SSF110942">
    <property type="entry name" value="HSP90 C-terminal domain"/>
    <property type="match status" value="1"/>
</dbReference>
<dbReference type="EMBL" id="DWZJ01000084">
    <property type="protein sequence ID" value="HJB13858.1"/>
    <property type="molecule type" value="Genomic_DNA"/>
</dbReference>
<evidence type="ECO:0000256" key="5">
    <source>
        <dbReference type="PIRSR" id="PIRSR002583-1"/>
    </source>
</evidence>
<feature type="binding site" evidence="5">
    <location>
        <position position="135"/>
    </location>
    <ligand>
        <name>ATP</name>
        <dbReference type="ChEBI" id="CHEBI:30616"/>
    </ligand>
</feature>
<dbReference type="Proteomes" id="UP000823824">
    <property type="component" value="Unassembled WGS sequence"/>
</dbReference>
<evidence type="ECO:0000313" key="6">
    <source>
        <dbReference type="EMBL" id="HJB13858.1"/>
    </source>
</evidence>
<proteinExistence type="inferred from homology"/>
<accession>A0A9D2LJG4</accession>
<dbReference type="InterPro" id="IPR036890">
    <property type="entry name" value="HATPase_C_sf"/>
</dbReference>
<evidence type="ECO:0000256" key="1">
    <source>
        <dbReference type="ARBA" id="ARBA00008239"/>
    </source>
</evidence>
<comment type="similarity">
    <text evidence="1">Belongs to the heat shock protein 90 family.</text>
</comment>
<organism evidence="6 7">
    <name type="scientific">Candidatus Oscillibacter excrementigallinarum</name>
    <dbReference type="NCBI Taxonomy" id="2838716"/>
    <lineage>
        <taxon>Bacteria</taxon>
        <taxon>Bacillati</taxon>
        <taxon>Bacillota</taxon>
        <taxon>Clostridia</taxon>
        <taxon>Eubacteriales</taxon>
        <taxon>Oscillospiraceae</taxon>
        <taxon>Oscillibacter</taxon>
    </lineage>
</organism>
<dbReference type="Gene3D" id="3.30.565.10">
    <property type="entry name" value="Histidine kinase-like ATPase, C-terminal domain"/>
    <property type="match status" value="1"/>
</dbReference>
<keyword evidence="3 5" id="KW-0067">ATP-binding</keyword>
<keyword evidence="2 5" id="KW-0547">Nucleotide-binding</keyword>
<protein>
    <submittedName>
        <fullName evidence="6">Molecular chaperone HtpG</fullName>
    </submittedName>
</protein>
<feature type="binding site" evidence="5">
    <location>
        <begin position="64"/>
        <end position="65"/>
    </location>
    <ligand>
        <name>ATP</name>
        <dbReference type="ChEBI" id="CHEBI:30616"/>
    </ligand>
</feature>
<dbReference type="InterPro" id="IPR037196">
    <property type="entry name" value="HSP90_C"/>
</dbReference>
<keyword evidence="4" id="KW-0143">Chaperone</keyword>